<dbReference type="InterPro" id="IPR036890">
    <property type="entry name" value="HATPase_C_sf"/>
</dbReference>
<dbReference type="SUPFAM" id="SSF55785">
    <property type="entry name" value="PYP-like sensor domain (PAS domain)"/>
    <property type="match status" value="1"/>
</dbReference>
<keyword evidence="16" id="KW-1185">Reference proteome</keyword>
<dbReference type="Pfam" id="PF02518">
    <property type="entry name" value="HATPase_c"/>
    <property type="match status" value="1"/>
</dbReference>
<evidence type="ECO:0000256" key="1">
    <source>
        <dbReference type="ARBA" id="ARBA00000085"/>
    </source>
</evidence>
<name>A0A2U8WCF2_9HYPH</name>
<accession>A0A2U8WCF2</accession>
<dbReference type="SMART" id="SM00065">
    <property type="entry name" value="GAF"/>
    <property type="match status" value="1"/>
</dbReference>
<dbReference type="InterPro" id="IPR029016">
    <property type="entry name" value="GAF-like_dom_sf"/>
</dbReference>
<dbReference type="Pfam" id="PF08446">
    <property type="entry name" value="PAS_2"/>
    <property type="match status" value="1"/>
</dbReference>
<dbReference type="InterPro" id="IPR013654">
    <property type="entry name" value="PAS_2"/>
</dbReference>
<evidence type="ECO:0000313" key="15">
    <source>
        <dbReference type="EMBL" id="AWN43817.1"/>
    </source>
</evidence>
<dbReference type="PROSITE" id="PS50109">
    <property type="entry name" value="HIS_KIN"/>
    <property type="match status" value="1"/>
</dbReference>
<dbReference type="InterPro" id="IPR003018">
    <property type="entry name" value="GAF"/>
</dbReference>
<dbReference type="InterPro" id="IPR001789">
    <property type="entry name" value="Sig_transdc_resp-reg_receiver"/>
</dbReference>
<evidence type="ECO:0000256" key="8">
    <source>
        <dbReference type="ARBA" id="ARBA00022777"/>
    </source>
</evidence>
<feature type="domain" description="Response regulatory" evidence="14">
    <location>
        <begin position="766"/>
        <end position="893"/>
    </location>
</feature>
<dbReference type="KEGG" id="mets:DK389_28975"/>
<dbReference type="PRINTS" id="PR01033">
    <property type="entry name" value="PHYTOCHROME"/>
</dbReference>
<gene>
    <name evidence="15" type="ORF">DK389_28975</name>
</gene>
<dbReference type="Pfam" id="PF01590">
    <property type="entry name" value="GAF"/>
    <property type="match status" value="1"/>
</dbReference>
<evidence type="ECO:0000313" key="16">
    <source>
        <dbReference type="Proteomes" id="UP000245926"/>
    </source>
</evidence>
<dbReference type="PANTHER" id="PTHR42878">
    <property type="entry name" value="TWO-COMPONENT HISTIDINE KINASE"/>
    <property type="match status" value="1"/>
</dbReference>
<dbReference type="PROSITE" id="PS50046">
    <property type="entry name" value="PHYTOCHROME_2"/>
    <property type="match status" value="1"/>
</dbReference>
<dbReference type="Gene3D" id="3.30.565.10">
    <property type="entry name" value="Histidine kinase-like ATPase, C-terminal domain"/>
    <property type="match status" value="1"/>
</dbReference>
<dbReference type="Gene3D" id="3.30.450.40">
    <property type="match status" value="1"/>
</dbReference>
<feature type="modified residue" description="4-aspartylphosphate" evidence="11">
    <location>
        <position position="826"/>
    </location>
</feature>
<evidence type="ECO:0000256" key="4">
    <source>
        <dbReference type="ARBA" id="ARBA00022543"/>
    </source>
</evidence>
<evidence type="ECO:0000256" key="3">
    <source>
        <dbReference type="ARBA" id="ARBA00012438"/>
    </source>
</evidence>
<dbReference type="Pfam" id="PF00512">
    <property type="entry name" value="HisKA"/>
    <property type="match status" value="1"/>
</dbReference>
<evidence type="ECO:0000256" key="7">
    <source>
        <dbReference type="ARBA" id="ARBA00022679"/>
    </source>
</evidence>
<dbReference type="GO" id="GO:0006355">
    <property type="term" value="P:regulation of DNA-templated transcription"/>
    <property type="evidence" value="ECO:0007669"/>
    <property type="project" value="InterPro"/>
</dbReference>
<keyword evidence="4" id="KW-0600">Photoreceptor protein</keyword>
<dbReference type="Gene3D" id="3.30.450.20">
    <property type="entry name" value="PAS domain"/>
    <property type="match status" value="1"/>
</dbReference>
<dbReference type="GO" id="GO:0000155">
    <property type="term" value="F:phosphorelay sensor kinase activity"/>
    <property type="evidence" value="ECO:0007669"/>
    <property type="project" value="InterPro"/>
</dbReference>
<dbReference type="InterPro" id="IPR005467">
    <property type="entry name" value="His_kinase_dom"/>
</dbReference>
<evidence type="ECO:0000256" key="9">
    <source>
        <dbReference type="ARBA" id="ARBA00022991"/>
    </source>
</evidence>
<dbReference type="GO" id="GO:0009584">
    <property type="term" value="P:detection of visible light"/>
    <property type="evidence" value="ECO:0007669"/>
    <property type="project" value="InterPro"/>
</dbReference>
<evidence type="ECO:0000259" key="12">
    <source>
        <dbReference type="PROSITE" id="PS50046"/>
    </source>
</evidence>
<dbReference type="SUPFAM" id="SSF52172">
    <property type="entry name" value="CheY-like"/>
    <property type="match status" value="1"/>
</dbReference>
<keyword evidence="7" id="KW-0808">Transferase</keyword>
<dbReference type="SUPFAM" id="SSF55874">
    <property type="entry name" value="ATPase domain of HSP90 chaperone/DNA topoisomerase II/histidine kinase"/>
    <property type="match status" value="1"/>
</dbReference>
<dbReference type="InterPro" id="IPR013515">
    <property type="entry name" value="Phytochrome_cen-reg"/>
</dbReference>
<dbReference type="CDD" id="cd17557">
    <property type="entry name" value="REC_Rcp-like"/>
    <property type="match status" value="1"/>
</dbReference>
<reference evidence="16" key="1">
    <citation type="submission" date="2018-05" db="EMBL/GenBank/DDBJ databases">
        <title>Complete Genome Sequence of Methylobacterium sp. 17SD2-17.</title>
        <authorList>
            <person name="Srinivasan S."/>
        </authorList>
    </citation>
    <scope>NUCLEOTIDE SEQUENCE [LARGE SCALE GENOMIC DNA]</scope>
    <source>
        <strain evidence="16">17SD2-17</strain>
    </source>
</reference>
<dbReference type="GO" id="GO:0009881">
    <property type="term" value="F:photoreceptor activity"/>
    <property type="evidence" value="ECO:0007669"/>
    <property type="project" value="UniProtKB-KW"/>
</dbReference>
<dbReference type="SUPFAM" id="SSF55781">
    <property type="entry name" value="GAF domain-like"/>
    <property type="match status" value="2"/>
</dbReference>
<dbReference type="Pfam" id="PF00360">
    <property type="entry name" value="PHY"/>
    <property type="match status" value="1"/>
</dbReference>
<dbReference type="FunFam" id="3.30.565.10:FF:000006">
    <property type="entry name" value="Sensor histidine kinase WalK"/>
    <property type="match status" value="1"/>
</dbReference>
<dbReference type="SMART" id="SM00448">
    <property type="entry name" value="REC"/>
    <property type="match status" value="1"/>
</dbReference>
<dbReference type="GO" id="GO:0007234">
    <property type="term" value="P:osmosensory signaling via phosphorelay pathway"/>
    <property type="evidence" value="ECO:0007669"/>
    <property type="project" value="TreeGrafter"/>
</dbReference>
<dbReference type="SMART" id="SM00387">
    <property type="entry name" value="HATPase_c"/>
    <property type="match status" value="1"/>
</dbReference>
<comment type="similarity">
    <text evidence="2">In the N-terminal section; belongs to the phytochrome family.</text>
</comment>
<keyword evidence="5 11" id="KW-0597">Phosphoprotein</keyword>
<dbReference type="SMART" id="SM00388">
    <property type="entry name" value="HisKA"/>
    <property type="match status" value="1"/>
</dbReference>
<dbReference type="InterPro" id="IPR011006">
    <property type="entry name" value="CheY-like_superfamily"/>
</dbReference>
<feature type="domain" description="Histidine kinase" evidence="13">
    <location>
        <begin position="540"/>
        <end position="756"/>
    </location>
</feature>
<dbReference type="Gene3D" id="1.10.287.130">
    <property type="match status" value="1"/>
</dbReference>
<dbReference type="OrthoDB" id="9760752at2"/>
<dbReference type="CDD" id="cd00082">
    <property type="entry name" value="HisKA"/>
    <property type="match status" value="1"/>
</dbReference>
<dbReference type="InterPro" id="IPR043150">
    <property type="entry name" value="Phytochrome_PHY_sf"/>
</dbReference>
<dbReference type="SUPFAM" id="SSF47384">
    <property type="entry name" value="Homodimeric domain of signal transducing histidine kinase"/>
    <property type="match status" value="1"/>
</dbReference>
<keyword evidence="10" id="KW-0675">Receptor</keyword>
<dbReference type="RefSeq" id="WP_109894975.1">
    <property type="nucleotide sequence ID" value="NZ_CP029550.1"/>
</dbReference>
<organism evidence="15 16">
    <name type="scientific">Methylobacterium durans</name>
    <dbReference type="NCBI Taxonomy" id="2202825"/>
    <lineage>
        <taxon>Bacteria</taxon>
        <taxon>Pseudomonadati</taxon>
        <taxon>Pseudomonadota</taxon>
        <taxon>Alphaproteobacteria</taxon>
        <taxon>Hyphomicrobiales</taxon>
        <taxon>Methylobacteriaceae</taxon>
        <taxon>Methylobacterium</taxon>
    </lineage>
</organism>
<dbReference type="Proteomes" id="UP000245926">
    <property type="component" value="Chromosome"/>
</dbReference>
<dbReference type="PANTHER" id="PTHR42878:SF15">
    <property type="entry name" value="BACTERIOPHYTOCHROME"/>
    <property type="match status" value="1"/>
</dbReference>
<dbReference type="InterPro" id="IPR016132">
    <property type="entry name" value="Phyto_chromo_attachment"/>
</dbReference>
<keyword evidence="6" id="KW-0716">Sensory transduction</keyword>
<dbReference type="GO" id="GO:0030295">
    <property type="term" value="F:protein kinase activator activity"/>
    <property type="evidence" value="ECO:0007669"/>
    <property type="project" value="TreeGrafter"/>
</dbReference>
<dbReference type="EC" id="2.7.13.3" evidence="3"/>
<keyword evidence="8" id="KW-0418">Kinase</keyword>
<dbReference type="InterPro" id="IPR003661">
    <property type="entry name" value="HisK_dim/P_dom"/>
</dbReference>
<dbReference type="Gene3D" id="3.40.50.2300">
    <property type="match status" value="1"/>
</dbReference>
<feature type="domain" description="Phytochrome chromophore attachment site" evidence="12">
    <location>
        <begin position="154"/>
        <end position="312"/>
    </location>
</feature>
<evidence type="ECO:0000256" key="11">
    <source>
        <dbReference type="PROSITE-ProRule" id="PRU00169"/>
    </source>
</evidence>
<dbReference type="InterPro" id="IPR001294">
    <property type="entry name" value="Phytochrome"/>
</dbReference>
<keyword evidence="9" id="KW-0157">Chromophore</keyword>
<proteinExistence type="inferred from homology"/>
<evidence type="ECO:0000259" key="14">
    <source>
        <dbReference type="PROSITE" id="PS50110"/>
    </source>
</evidence>
<dbReference type="InterPro" id="IPR035965">
    <property type="entry name" value="PAS-like_dom_sf"/>
</dbReference>
<dbReference type="GO" id="GO:0000156">
    <property type="term" value="F:phosphorelay response regulator activity"/>
    <property type="evidence" value="ECO:0007669"/>
    <property type="project" value="TreeGrafter"/>
</dbReference>
<evidence type="ECO:0000256" key="10">
    <source>
        <dbReference type="ARBA" id="ARBA00023170"/>
    </source>
</evidence>
<evidence type="ECO:0000259" key="13">
    <source>
        <dbReference type="PROSITE" id="PS50109"/>
    </source>
</evidence>
<evidence type="ECO:0000256" key="2">
    <source>
        <dbReference type="ARBA" id="ARBA00006402"/>
    </source>
</evidence>
<dbReference type="AlphaFoldDB" id="A0A2U8WCF2"/>
<dbReference type="EMBL" id="CP029550">
    <property type="protein sequence ID" value="AWN43817.1"/>
    <property type="molecule type" value="Genomic_DNA"/>
</dbReference>
<comment type="catalytic activity">
    <reaction evidence="1">
        <text>ATP + protein L-histidine = ADP + protein N-phospho-L-histidine.</text>
        <dbReference type="EC" id="2.7.13.3"/>
    </reaction>
</comment>
<protein>
    <recommendedName>
        <fullName evidence="3">histidine kinase</fullName>
        <ecNumber evidence="3">2.7.13.3</ecNumber>
    </recommendedName>
</protein>
<sequence length="913" mass="100755">MSSATRTLHAAELTACDREPIHILGTLQPHGFLLAVEGADLRIVQASANVPDMPDRPAARIHGQPLEVAFPEIGALLTGDLAAQPEREGANFLRTLTFDTSEGPRSYDLATHRSRGLTILELEEVASEAAAAHSLDALYPRLNAFVEGLHAARTAEELCNLLARDVRHITGFDRALVYRFDRDWNGTVVAEDGNGVLPSYLDLRFPASDIPAQARELYRRNRLRIIPDASYEPVPIVPRLTPSTGAPLDLSQSVLRSVSPVHVEYMRNMGTMASMSVSILVDGALWGLISCHNKAPRRVPLQARNACDFLTRIFALQLAAKERGALAEQRLHLGAIQARLLGFMAEEDQFVDGLLNHPEDVLALAGASGAAIVTAEHCRLLGTTPAERQVRGIYDWLSARHGGEPVYVTDALSAEHLPAGAFADLASGLLAISISQKYASYVLWFRPEVVQTVKWGGNPTKAATQDPSGAPDRLHPRKSFEIWKETVQGRSHSWSVPEIDAAKDLRSAVLGIVLRRAEELAALSEELQRSNKELEAFSYSVSHDLRAPFRHIVGYSELLRSREGDRLSDKGRHYVDTIIEAAFSAGTLVDNLLTFSQMGRNALNRVSGDMNQLVEEVRRKVSRDVPAERIIRWQVGSLGRVYADPVMLRLVVENLLSNAVKYTRDKPEALIEVGREPDRDAEAVFYVRDNGVGFDMAYVGKLFGVFQRLHRVEEFEGTGIGLANVRRIVERHGGRTWAEGNLGQGATFHFTLPVRGGHNDMADLKPILLVEDNPNDIELTLAALEKSQLANEIVICRDGAEALDFLYRRGFYEGRDVRDPAVVLLDLKLPKVDGLEVLAAVKGDPQTRAIPIVMLTSSREETDLVRSYELGVNAFVVKPVGFKEFFEAIQDLGVFWAVLNEPPPHRGNWPSNV</sequence>
<dbReference type="InterPro" id="IPR003594">
    <property type="entry name" value="HATPase_dom"/>
</dbReference>
<dbReference type="PROSITE" id="PS50110">
    <property type="entry name" value="RESPONSE_REGULATORY"/>
    <property type="match status" value="1"/>
</dbReference>
<dbReference type="Gene3D" id="3.30.450.270">
    <property type="match status" value="1"/>
</dbReference>
<dbReference type="InterPro" id="IPR050351">
    <property type="entry name" value="BphY/WalK/GraS-like"/>
</dbReference>
<dbReference type="InterPro" id="IPR036097">
    <property type="entry name" value="HisK_dim/P_sf"/>
</dbReference>
<evidence type="ECO:0000256" key="5">
    <source>
        <dbReference type="ARBA" id="ARBA00022553"/>
    </source>
</evidence>
<dbReference type="Pfam" id="PF00072">
    <property type="entry name" value="Response_reg"/>
    <property type="match status" value="1"/>
</dbReference>
<evidence type="ECO:0000256" key="6">
    <source>
        <dbReference type="ARBA" id="ARBA00022606"/>
    </source>
</evidence>